<evidence type="ECO:0000313" key="2">
    <source>
        <dbReference type="EMBL" id="RIJ43093.1"/>
    </source>
</evidence>
<dbReference type="OrthoDB" id="6710009at2"/>
<dbReference type="AlphaFoldDB" id="A0A399SKV1"/>
<reference evidence="3" key="1">
    <citation type="submission" date="2018-08" db="EMBL/GenBank/DDBJ databases">
        <title>Mucilaginibacter sp. MYSH2.</title>
        <authorList>
            <person name="Seo T."/>
        </authorList>
    </citation>
    <scope>NUCLEOTIDE SEQUENCE [LARGE SCALE GENOMIC DNA]</scope>
    <source>
        <strain evidence="3">KIRAN</strain>
    </source>
</reference>
<keyword evidence="3" id="KW-1185">Reference proteome</keyword>
<feature type="chain" id="PRO_5017257143" description="DUF4397 domain-containing protein" evidence="1">
    <location>
        <begin position="21"/>
        <end position="346"/>
    </location>
</feature>
<dbReference type="PROSITE" id="PS51257">
    <property type="entry name" value="PROKAR_LIPOPROTEIN"/>
    <property type="match status" value="1"/>
</dbReference>
<name>A0A399SKV1_9BACT</name>
<sequence length="346" mass="37686">MKLPYILYLMLLLAALQACKSGKTPNRAASDAAERLQQIKLTGTTTAKMFYEQLPSASGAEYTSSGLYVLGDDSPYLFQLNESFQVVKKYVLSVDSSGINGGRLPKASKPDLESMAYFKYGRDEMLLLAGSGASTARNRAYLINLSENMAVTPLDLSRLYTFLKRVLKLETNGQLNLEGMAMDGVYTYLLQRPLGINGNTLIRFDTNAFKRFLMYDGDLPAAALYHFDLPKLGQKQAGFSGAYTVGDKLFFTASVEDSPSAVEDGEVLGSYIGMIDLNALPYATNPAKPLAVPTLALNNPNGTGYVGKAESLVVFEGQEPGKYKVIVLSDDDQGHSELLQVQLVIE</sequence>
<proteinExistence type="predicted"/>
<comment type="caution">
    <text evidence="2">The sequence shown here is derived from an EMBL/GenBank/DDBJ whole genome shotgun (WGS) entry which is preliminary data.</text>
</comment>
<accession>A0A399SKV1</accession>
<evidence type="ECO:0000313" key="3">
    <source>
        <dbReference type="Proteomes" id="UP000266005"/>
    </source>
</evidence>
<dbReference type="EMBL" id="QWGE01000001">
    <property type="protein sequence ID" value="RIJ43093.1"/>
    <property type="molecule type" value="Genomic_DNA"/>
</dbReference>
<dbReference type="RefSeq" id="WP_119430974.1">
    <property type="nucleotide sequence ID" value="NZ_QWGE01000001.1"/>
</dbReference>
<evidence type="ECO:0008006" key="4">
    <source>
        <dbReference type="Google" id="ProtNLM"/>
    </source>
</evidence>
<dbReference type="Pfam" id="PF22000">
    <property type="entry name" value="DUF6929"/>
    <property type="match status" value="1"/>
</dbReference>
<keyword evidence="1" id="KW-0732">Signal</keyword>
<dbReference type="InterPro" id="IPR053851">
    <property type="entry name" value="DUF6929"/>
</dbReference>
<feature type="signal peptide" evidence="1">
    <location>
        <begin position="1"/>
        <end position="20"/>
    </location>
</feature>
<gene>
    <name evidence="2" type="ORF">D1627_04495</name>
</gene>
<dbReference type="Proteomes" id="UP000266005">
    <property type="component" value="Unassembled WGS sequence"/>
</dbReference>
<organism evidence="2 3">
    <name type="scientific">Pontibacter oryzae</name>
    <dbReference type="NCBI Taxonomy" id="2304593"/>
    <lineage>
        <taxon>Bacteria</taxon>
        <taxon>Pseudomonadati</taxon>
        <taxon>Bacteroidota</taxon>
        <taxon>Cytophagia</taxon>
        <taxon>Cytophagales</taxon>
        <taxon>Hymenobacteraceae</taxon>
        <taxon>Pontibacter</taxon>
    </lineage>
</organism>
<evidence type="ECO:0000256" key="1">
    <source>
        <dbReference type="SAM" id="SignalP"/>
    </source>
</evidence>
<protein>
    <recommendedName>
        <fullName evidence="4">DUF4397 domain-containing protein</fullName>
    </recommendedName>
</protein>